<dbReference type="Proteomes" id="UP000828390">
    <property type="component" value="Unassembled WGS sequence"/>
</dbReference>
<evidence type="ECO:0000259" key="7">
    <source>
        <dbReference type="Pfam" id="PF03177"/>
    </source>
</evidence>
<comment type="subcellular location">
    <subcellularLocation>
        <location evidence="1">Nucleus envelope</location>
    </subcellularLocation>
</comment>
<dbReference type="Gene3D" id="1.25.40.700">
    <property type="match status" value="1"/>
</dbReference>
<dbReference type="GO" id="GO:0031080">
    <property type="term" value="C:nuclear pore outer ring"/>
    <property type="evidence" value="ECO:0007669"/>
    <property type="project" value="TreeGrafter"/>
</dbReference>
<feature type="non-terminal residue" evidence="8">
    <location>
        <position position="1"/>
    </location>
</feature>
<evidence type="ECO:0000256" key="6">
    <source>
        <dbReference type="ARBA" id="ARBA00023242"/>
    </source>
</evidence>
<dbReference type="InterPro" id="IPR037624">
    <property type="entry name" value="Nup133-like"/>
</dbReference>
<reference evidence="8" key="2">
    <citation type="submission" date="2020-11" db="EMBL/GenBank/DDBJ databases">
        <authorList>
            <person name="McCartney M.A."/>
            <person name="Auch B."/>
            <person name="Kono T."/>
            <person name="Mallez S."/>
            <person name="Becker A."/>
            <person name="Gohl D.M."/>
            <person name="Silverstein K.A.T."/>
            <person name="Koren S."/>
            <person name="Bechman K.B."/>
            <person name="Herman A."/>
            <person name="Abrahante J.E."/>
            <person name="Garbe J."/>
        </authorList>
    </citation>
    <scope>NUCLEOTIDE SEQUENCE</scope>
    <source>
        <strain evidence="8">Duluth1</strain>
        <tissue evidence="8">Whole animal</tissue>
    </source>
</reference>
<evidence type="ECO:0000256" key="2">
    <source>
        <dbReference type="ARBA" id="ARBA00022448"/>
    </source>
</evidence>
<evidence type="ECO:0000256" key="3">
    <source>
        <dbReference type="ARBA" id="ARBA00022816"/>
    </source>
</evidence>
<keyword evidence="5" id="KW-0811">Translocation</keyword>
<evidence type="ECO:0000313" key="9">
    <source>
        <dbReference type="Proteomes" id="UP000828390"/>
    </source>
</evidence>
<dbReference type="GO" id="GO:0016973">
    <property type="term" value="P:poly(A)+ mRNA export from nucleus"/>
    <property type="evidence" value="ECO:0007669"/>
    <property type="project" value="TreeGrafter"/>
</dbReference>
<dbReference type="Pfam" id="PF03177">
    <property type="entry name" value="Nucleoporin_C"/>
    <property type="match status" value="1"/>
</dbReference>
<protein>
    <recommendedName>
        <fullName evidence="7">Nucleoporin Nup133/Nup155-like C-terminal domain-containing protein</fullName>
    </recommendedName>
</protein>
<dbReference type="Gene3D" id="1.20.58.1380">
    <property type="match status" value="1"/>
</dbReference>
<dbReference type="PANTHER" id="PTHR13405">
    <property type="entry name" value="NUCLEAR PORE COMPLEX PROTEIN NUP133"/>
    <property type="match status" value="1"/>
</dbReference>
<keyword evidence="6" id="KW-0539">Nucleus</keyword>
<evidence type="ECO:0000256" key="5">
    <source>
        <dbReference type="ARBA" id="ARBA00023010"/>
    </source>
</evidence>
<name>A0A9D4R583_DREPO</name>
<dbReference type="PANTHER" id="PTHR13405:SF11">
    <property type="entry name" value="NUCLEAR PORE COMPLEX PROTEIN NUP133"/>
    <property type="match status" value="1"/>
</dbReference>
<feature type="domain" description="Nucleoporin Nup133/Nup155-like C-terminal" evidence="7">
    <location>
        <begin position="103"/>
        <end position="347"/>
    </location>
</feature>
<dbReference type="EMBL" id="JAIWYP010000003">
    <property type="protein sequence ID" value="KAH3854402.1"/>
    <property type="molecule type" value="Genomic_DNA"/>
</dbReference>
<keyword evidence="4" id="KW-0653">Protein transport</keyword>
<evidence type="ECO:0000256" key="1">
    <source>
        <dbReference type="ARBA" id="ARBA00004259"/>
    </source>
</evidence>
<accession>A0A9D4R583</accession>
<gene>
    <name evidence="8" type="ORF">DPMN_096944</name>
</gene>
<dbReference type="GO" id="GO:0000972">
    <property type="term" value="P:transcription-dependent tethering of RNA polymerase II gene DNA at nuclear periphery"/>
    <property type="evidence" value="ECO:0007669"/>
    <property type="project" value="TreeGrafter"/>
</dbReference>
<comment type="caution">
    <text evidence="8">The sequence shown here is derived from an EMBL/GenBank/DDBJ whole genome shotgun (WGS) entry which is preliminary data.</text>
</comment>
<keyword evidence="9" id="KW-1185">Reference proteome</keyword>
<dbReference type="GO" id="GO:0006606">
    <property type="term" value="P:protein import into nucleus"/>
    <property type="evidence" value="ECO:0007669"/>
    <property type="project" value="TreeGrafter"/>
</dbReference>
<organism evidence="8 9">
    <name type="scientific">Dreissena polymorpha</name>
    <name type="common">Zebra mussel</name>
    <name type="synonym">Mytilus polymorpha</name>
    <dbReference type="NCBI Taxonomy" id="45954"/>
    <lineage>
        <taxon>Eukaryota</taxon>
        <taxon>Metazoa</taxon>
        <taxon>Spiralia</taxon>
        <taxon>Lophotrochozoa</taxon>
        <taxon>Mollusca</taxon>
        <taxon>Bivalvia</taxon>
        <taxon>Autobranchia</taxon>
        <taxon>Heteroconchia</taxon>
        <taxon>Euheterodonta</taxon>
        <taxon>Imparidentia</taxon>
        <taxon>Neoheterodontei</taxon>
        <taxon>Myida</taxon>
        <taxon>Dreissenoidea</taxon>
        <taxon>Dreissenidae</taxon>
        <taxon>Dreissena</taxon>
    </lineage>
</organism>
<dbReference type="GO" id="GO:0017056">
    <property type="term" value="F:structural constituent of nuclear pore"/>
    <property type="evidence" value="ECO:0007669"/>
    <property type="project" value="InterPro"/>
</dbReference>
<dbReference type="AlphaFoldDB" id="A0A9D4R583"/>
<evidence type="ECO:0000313" key="8">
    <source>
        <dbReference type="EMBL" id="KAH3854402.1"/>
    </source>
</evidence>
<proteinExistence type="predicted"/>
<keyword evidence="2" id="KW-0813">Transport</keyword>
<keyword evidence="3" id="KW-0509">mRNA transport</keyword>
<sequence length="604" mass="68171">MKGNFTPADIIIIIITVNPVLEAMLHAALQHRENRFSLYSSARDLKPRPEFIPWTSTTGTSGTRTILLKQIQLTHQSGIAECRDVETRSQLFQQVMGLSDVILEGYTAQIASLVDNPDMAEYRSQLQDQFAQQRRALIAPFLENDQFERAGSLAEKYCDFEMLIRVCEATGNQDRVQRYQTQFADKGFSDFLFSWYMKEGKQGRLLTLPIPQHTQLQSFLQKDEFGYLKWLHDIECKNYREAHTTLLNLGRNEETYLAKKKTLLSLSKLAALAYGDDDDEINANIRDINEEQELILNQELLPVELLEQMNVDAEHMKVLSPVELIQLYICDENLTATEYDFKKALDLMQFIDAEDPAIDYDDIRTSIWCRSILRDKASWTHTPTGDPLDSVRDTIFFKTVSLAITDGWEPQQFLPDIHLLLSSEILGGLGTNKQLQFLLRAVYELTQTISEPYYGLVQCGGGLVRSSQISEPYYGLVQCGGGLVRSSQISEPYYGLVQCGGWSGLVRFPSRTTDSYNAGGGGLVRLSQISEPYYRLVQCGGWWSGLVRFPSRTTDSYNAGGGGLVRFSQISEPYYGLVQFGGGLVRFSQISEPYYGLLQCGGGL</sequence>
<dbReference type="InterPro" id="IPR007187">
    <property type="entry name" value="Nucleoporin_Nup133/Nup155_C"/>
</dbReference>
<reference evidence="8" key="1">
    <citation type="journal article" date="2019" name="bioRxiv">
        <title>The Genome of the Zebra Mussel, Dreissena polymorpha: A Resource for Invasive Species Research.</title>
        <authorList>
            <person name="McCartney M.A."/>
            <person name="Auch B."/>
            <person name="Kono T."/>
            <person name="Mallez S."/>
            <person name="Zhang Y."/>
            <person name="Obille A."/>
            <person name="Becker A."/>
            <person name="Abrahante J.E."/>
            <person name="Garbe J."/>
            <person name="Badalamenti J.P."/>
            <person name="Herman A."/>
            <person name="Mangelson H."/>
            <person name="Liachko I."/>
            <person name="Sullivan S."/>
            <person name="Sone E.D."/>
            <person name="Koren S."/>
            <person name="Silverstein K.A.T."/>
            <person name="Beckman K.B."/>
            <person name="Gohl D.M."/>
        </authorList>
    </citation>
    <scope>NUCLEOTIDE SEQUENCE</scope>
    <source>
        <strain evidence="8">Duluth1</strain>
        <tissue evidence="8">Whole animal</tissue>
    </source>
</reference>
<evidence type="ECO:0000256" key="4">
    <source>
        <dbReference type="ARBA" id="ARBA00022927"/>
    </source>
</evidence>